<dbReference type="OrthoDB" id="8840764at2"/>
<evidence type="ECO:0000313" key="3">
    <source>
        <dbReference type="Proteomes" id="UP000003157"/>
    </source>
</evidence>
<keyword evidence="3" id="KW-1185">Reference proteome</keyword>
<dbReference type="RefSeq" id="WP_008789628.1">
    <property type="nucleotide sequence ID" value="NZ_AKCB01000001.1"/>
</dbReference>
<sequence length="265" mass="30773">MLVFVNHDDMRSLELMEEMLHRGYYVSDQFKDMKYADVIYMGMRGIDRKNRLQTHQETVVIDEDMLAAFKSHCLILTLIHNEYLEELSAQYQFRYSALLDKEDFIVKNSILTAEGLLSYMIMHRRYPLYESEICILGFGHCAKPIIDYLVAMKANVSVAVRKAEYQKDIEDMGARYLHLNDLDLSKLDILINTIPYVVVKENEIDKAHKRLMIVDIASYPYGIDHHYALSKGLNCQILSSIPCKYAYGYAGKMVADEIERELENA</sequence>
<dbReference type="Proteomes" id="UP000003157">
    <property type="component" value="Unassembled WGS sequence"/>
</dbReference>
<protein>
    <recommendedName>
        <fullName evidence="1">Quinate/shikimate 5-dehydrogenase/glutamyl-tRNA reductase domain-containing protein</fullName>
    </recommendedName>
</protein>
<reference evidence="2 3" key="1">
    <citation type="submission" date="2010-12" db="EMBL/GenBank/DDBJ databases">
        <title>The Genome Sequence of Coprobacillus sp. strain 29_1.</title>
        <authorList>
            <consortium name="The Broad Institute Genome Sequencing Platform"/>
            <person name="Earl A."/>
            <person name="Ward D."/>
            <person name="Feldgarden M."/>
            <person name="Gevers D."/>
            <person name="Daigneault M."/>
            <person name="Sibley C.D."/>
            <person name="White A."/>
            <person name="Strauss J."/>
            <person name="Allen-Vercoe E."/>
            <person name="Young S.K."/>
            <person name="Zeng Q."/>
            <person name="Gargeya S."/>
            <person name="Fitzgerald M."/>
            <person name="Haas B."/>
            <person name="Abouelleil A."/>
            <person name="Alvarado L."/>
            <person name="Arachchi H.M."/>
            <person name="Berlin A."/>
            <person name="Brown A."/>
            <person name="Chapman S.B."/>
            <person name="Chen Z."/>
            <person name="Dunbar C."/>
            <person name="Freedman E."/>
            <person name="Gearin G."/>
            <person name="Gellesch M."/>
            <person name="Goldberg J."/>
            <person name="Griggs A."/>
            <person name="Gujja S."/>
            <person name="Heilman E."/>
            <person name="Heiman D."/>
            <person name="Howarth C."/>
            <person name="Larson L."/>
            <person name="Lui A."/>
            <person name="MacDonald P.J.P."/>
            <person name="Mehta T."/>
            <person name="Montmayeur A."/>
            <person name="Murphy C."/>
            <person name="Neiman D."/>
            <person name="Pearson M."/>
            <person name="Priest M."/>
            <person name="Roberts A."/>
            <person name="Saif S."/>
            <person name="Shea T."/>
            <person name="Shenoy N."/>
            <person name="Sisk P."/>
            <person name="Stolte C."/>
            <person name="Sykes S."/>
            <person name="White J."/>
            <person name="Yandava C."/>
            <person name="Nusbaum C."/>
            <person name="Birren B."/>
        </authorList>
    </citation>
    <scope>NUCLEOTIDE SEQUENCE [LARGE SCALE GENOMIC DNA]</scope>
    <source>
        <strain evidence="2 3">29_1</strain>
    </source>
</reference>
<dbReference type="eggNOG" id="COG1052">
    <property type="taxonomic scope" value="Bacteria"/>
</dbReference>
<evidence type="ECO:0000259" key="1">
    <source>
        <dbReference type="Pfam" id="PF01488"/>
    </source>
</evidence>
<dbReference type="SUPFAM" id="SSF51735">
    <property type="entry name" value="NAD(P)-binding Rossmann-fold domains"/>
    <property type="match status" value="1"/>
</dbReference>
<dbReference type="GeneID" id="78228124"/>
<dbReference type="InterPro" id="IPR036291">
    <property type="entry name" value="NAD(P)-bd_dom_sf"/>
</dbReference>
<name>E7GCP8_9FIRM</name>
<dbReference type="AlphaFoldDB" id="E7GCP8"/>
<dbReference type="STRING" id="100884.GCA_000269565_00194"/>
<dbReference type="Pfam" id="PF01488">
    <property type="entry name" value="Shikimate_DH"/>
    <property type="match status" value="1"/>
</dbReference>
<dbReference type="InterPro" id="IPR006151">
    <property type="entry name" value="Shikm_DH/Glu-tRNA_Rdtase"/>
</dbReference>
<comment type="caution">
    <text evidence="2">The sequence shown here is derived from an EMBL/GenBank/DDBJ whole genome shotgun (WGS) entry which is preliminary data.</text>
</comment>
<accession>E7GCP8</accession>
<dbReference type="HOGENOM" id="CLU_082687_0_0_9"/>
<evidence type="ECO:0000313" key="2">
    <source>
        <dbReference type="EMBL" id="EFW04257.1"/>
    </source>
</evidence>
<gene>
    <name evidence="2" type="ORF">HMPREF9488_02540</name>
</gene>
<proteinExistence type="predicted"/>
<feature type="domain" description="Quinate/shikimate 5-dehydrogenase/glutamyl-tRNA reductase" evidence="1">
    <location>
        <begin position="128"/>
        <end position="224"/>
    </location>
</feature>
<organism evidence="2 3">
    <name type="scientific">Coprobacillus cateniformis</name>
    <dbReference type="NCBI Taxonomy" id="100884"/>
    <lineage>
        <taxon>Bacteria</taxon>
        <taxon>Bacillati</taxon>
        <taxon>Bacillota</taxon>
        <taxon>Erysipelotrichia</taxon>
        <taxon>Erysipelotrichales</taxon>
        <taxon>Coprobacillaceae</taxon>
        <taxon>Coprobacillus</taxon>
    </lineage>
</organism>
<dbReference type="Gene3D" id="3.40.50.720">
    <property type="entry name" value="NAD(P)-binding Rossmann-like Domain"/>
    <property type="match status" value="1"/>
</dbReference>
<dbReference type="EMBL" id="ADKX01000039">
    <property type="protein sequence ID" value="EFW04257.1"/>
    <property type="molecule type" value="Genomic_DNA"/>
</dbReference>